<dbReference type="PANTHER" id="PTHR30290">
    <property type="entry name" value="PERIPLASMIC BINDING COMPONENT OF ABC TRANSPORTER"/>
    <property type="match status" value="1"/>
</dbReference>
<evidence type="ECO:0000313" key="6">
    <source>
        <dbReference type="EMBL" id="QPF89316.1"/>
    </source>
</evidence>
<dbReference type="InterPro" id="IPR030678">
    <property type="entry name" value="Peptide/Ni-bd"/>
</dbReference>
<reference evidence="6 7" key="1">
    <citation type="submission" date="2020-09" db="EMBL/GenBank/DDBJ databases">
        <title>Complete genomes of bradyrhizobia occurring on native shrubby legumes in Australia.</title>
        <authorList>
            <person name="Lafay B."/>
        </authorList>
    </citation>
    <scope>NUCLEOTIDE SEQUENCE [LARGE SCALE GENOMIC DNA]</scope>
    <source>
        <strain evidence="6 7">BDV5040</strain>
    </source>
</reference>
<accession>A0A7S9D176</accession>
<dbReference type="InterPro" id="IPR023765">
    <property type="entry name" value="SBP_5_CS"/>
</dbReference>
<dbReference type="InterPro" id="IPR039424">
    <property type="entry name" value="SBP_5"/>
</dbReference>
<evidence type="ECO:0000256" key="2">
    <source>
        <dbReference type="ARBA" id="ARBA00005695"/>
    </source>
</evidence>
<dbReference type="PANTHER" id="PTHR30290:SF38">
    <property type="entry name" value="D,D-DIPEPTIDE-BINDING PERIPLASMIC PROTEIN DDPA-RELATED"/>
    <property type="match status" value="1"/>
</dbReference>
<evidence type="ECO:0000259" key="5">
    <source>
        <dbReference type="Pfam" id="PF00496"/>
    </source>
</evidence>
<proteinExistence type="inferred from homology"/>
<evidence type="ECO:0000256" key="3">
    <source>
        <dbReference type="ARBA" id="ARBA00022729"/>
    </source>
</evidence>
<dbReference type="GO" id="GO:0015833">
    <property type="term" value="P:peptide transport"/>
    <property type="evidence" value="ECO:0007669"/>
    <property type="project" value="TreeGrafter"/>
</dbReference>
<dbReference type="PROSITE" id="PS01040">
    <property type="entry name" value="SBP_BACTERIAL_5"/>
    <property type="match status" value="1"/>
</dbReference>
<comment type="similarity">
    <text evidence="2">Belongs to the bacterial solute-binding protein 5 family.</text>
</comment>
<dbReference type="GO" id="GO:1904680">
    <property type="term" value="F:peptide transmembrane transporter activity"/>
    <property type="evidence" value="ECO:0007669"/>
    <property type="project" value="TreeGrafter"/>
</dbReference>
<keyword evidence="7" id="KW-1185">Reference proteome</keyword>
<name>A0A7S9D176_9BRAD</name>
<dbReference type="Gene3D" id="3.10.105.10">
    <property type="entry name" value="Dipeptide-binding Protein, Domain 3"/>
    <property type="match status" value="1"/>
</dbReference>
<sequence length="520" mass="57681">MTSFSAMFRMITALGRLTALLGALATPLHAAEPNRGGSLVYAYLSGPGTLDPHVASSLVELEVIHHLFEPLVAIDNNYNARPVLASKIETSADATVFTFTLRKGVKFHNGKEMTSADVLASFERYRKVSPNASVLADVDGFETPDPYGFVIRLKKPNAVFVDVLKSPVYPFEILPAEQKDKAAREIDIIGTGPFMLGEWVKDSHLVIKRFDGYVPDESAPGPDGLAGRRTAYLDQVRYNFVPEANARVAALQTGNADVIGDVPRDLAKRFDGQANITTQQIFPYCMQVFVVNTQAAPTTNPLVRQAIEAVVNIDDITGAMGQISRPGHSLVYASSPYYQGDAMKPYYDQRNPAKAKELLKQAGYNGEKIVLQTNSNYPNFRDAILVLSEQMKDAGFNVAVDIVDWTTNASNMQRGTGVWNVSTTGYCSNPLLGPQQWKVMFYTFPHVKDDHVLDAAYDAFYASLDPQKRIAAWADIEKRVLEQAYMIKIADMGTMRSYNAAKVVNFMPYYIVHFWDVWLK</sequence>
<dbReference type="KEGG" id="bcou:IC761_22680"/>
<dbReference type="GO" id="GO:0043190">
    <property type="term" value="C:ATP-binding cassette (ABC) transporter complex"/>
    <property type="evidence" value="ECO:0007669"/>
    <property type="project" value="InterPro"/>
</dbReference>
<dbReference type="AlphaFoldDB" id="A0A7S9D176"/>
<keyword evidence="3 4" id="KW-0732">Signal</keyword>
<evidence type="ECO:0000256" key="1">
    <source>
        <dbReference type="ARBA" id="ARBA00004418"/>
    </source>
</evidence>
<gene>
    <name evidence="6" type="ORF">IC761_22680</name>
</gene>
<dbReference type="Gene3D" id="3.40.190.10">
    <property type="entry name" value="Periplasmic binding protein-like II"/>
    <property type="match status" value="1"/>
</dbReference>
<dbReference type="Gene3D" id="3.90.76.10">
    <property type="entry name" value="Dipeptide-binding Protein, Domain 1"/>
    <property type="match status" value="1"/>
</dbReference>
<organism evidence="6 7">
    <name type="scientific">Bradyrhizobium commune</name>
    <dbReference type="NCBI Taxonomy" id="83627"/>
    <lineage>
        <taxon>Bacteria</taxon>
        <taxon>Pseudomonadati</taxon>
        <taxon>Pseudomonadota</taxon>
        <taxon>Alphaproteobacteria</taxon>
        <taxon>Hyphomicrobiales</taxon>
        <taxon>Nitrobacteraceae</taxon>
        <taxon>Bradyrhizobium</taxon>
    </lineage>
</organism>
<protein>
    <submittedName>
        <fullName evidence="6">ABC transporter substrate-binding protein</fullName>
    </submittedName>
</protein>
<feature type="domain" description="Solute-binding protein family 5" evidence="5">
    <location>
        <begin position="81"/>
        <end position="425"/>
    </location>
</feature>
<dbReference type="EMBL" id="CP061379">
    <property type="protein sequence ID" value="QPF89316.1"/>
    <property type="molecule type" value="Genomic_DNA"/>
</dbReference>
<dbReference type="Pfam" id="PF00496">
    <property type="entry name" value="SBP_bac_5"/>
    <property type="match status" value="1"/>
</dbReference>
<dbReference type="SUPFAM" id="SSF53850">
    <property type="entry name" value="Periplasmic binding protein-like II"/>
    <property type="match status" value="1"/>
</dbReference>
<dbReference type="Proteomes" id="UP000594621">
    <property type="component" value="Chromosome"/>
</dbReference>
<comment type="subcellular location">
    <subcellularLocation>
        <location evidence="1">Periplasm</location>
    </subcellularLocation>
</comment>
<feature type="signal peptide" evidence="4">
    <location>
        <begin position="1"/>
        <end position="30"/>
    </location>
</feature>
<dbReference type="PIRSF" id="PIRSF002741">
    <property type="entry name" value="MppA"/>
    <property type="match status" value="1"/>
</dbReference>
<evidence type="ECO:0000313" key="7">
    <source>
        <dbReference type="Proteomes" id="UP000594621"/>
    </source>
</evidence>
<feature type="chain" id="PRO_5032621473" evidence="4">
    <location>
        <begin position="31"/>
        <end position="520"/>
    </location>
</feature>
<dbReference type="GO" id="GO:0030288">
    <property type="term" value="C:outer membrane-bounded periplasmic space"/>
    <property type="evidence" value="ECO:0007669"/>
    <property type="project" value="UniProtKB-ARBA"/>
</dbReference>
<evidence type="ECO:0000256" key="4">
    <source>
        <dbReference type="SAM" id="SignalP"/>
    </source>
</evidence>
<dbReference type="InterPro" id="IPR000914">
    <property type="entry name" value="SBP_5_dom"/>
</dbReference>